<dbReference type="PANTHER" id="PTHR33387:SF3">
    <property type="entry name" value="DUF985 DOMAIN-CONTAINING PROTEIN"/>
    <property type="match status" value="1"/>
</dbReference>
<protein>
    <submittedName>
        <fullName evidence="2">Cupin domain-containing protein</fullName>
    </submittedName>
</protein>
<dbReference type="Gene3D" id="2.60.120.10">
    <property type="entry name" value="Jelly Rolls"/>
    <property type="match status" value="1"/>
</dbReference>
<dbReference type="SUPFAM" id="SSF51182">
    <property type="entry name" value="RmlC-like cupins"/>
    <property type="match status" value="1"/>
</dbReference>
<sequence length="157" mass="18023">MQLISGLNMTPHPEGGYYSETYRSTLTTEGRELYSSIYFLLETGNISHFHRIDADELWYFHGGDALTLHMIMADGTYQYVKLGLDVLNGEVPQFLVPKNTIFASTVEADHEWSLVGCMVSPGFKFETFELFTQDELLKIYPEHEALILKYALKEIRD</sequence>
<dbReference type="EMBL" id="SCWF01000003">
    <property type="protein sequence ID" value="TDM14756.1"/>
    <property type="molecule type" value="Genomic_DNA"/>
</dbReference>
<accession>A0A4R6C116</accession>
<proteinExistence type="predicted"/>
<dbReference type="AlphaFoldDB" id="A0A4R6C116"/>
<dbReference type="CDD" id="cd06121">
    <property type="entry name" value="cupin_YML079wp"/>
    <property type="match status" value="1"/>
</dbReference>
<gene>
    <name evidence="2" type="ORF">ERX55_04035</name>
</gene>
<evidence type="ECO:0000313" key="3">
    <source>
        <dbReference type="Proteomes" id="UP000294843"/>
    </source>
</evidence>
<reference evidence="2 3" key="1">
    <citation type="submission" date="2019-01" db="EMBL/GenBank/DDBJ databases">
        <title>Draft genome sequences of the type strains of six Macrococcus species.</title>
        <authorList>
            <person name="Mazhar S."/>
            <person name="Altermann E."/>
            <person name="Hill C."/>
            <person name="Mcauliffe O."/>
        </authorList>
    </citation>
    <scope>NUCLEOTIDE SEQUENCE [LARGE SCALE GENOMIC DNA]</scope>
    <source>
        <strain evidence="2 3">ATCC 51825</strain>
    </source>
</reference>
<dbReference type="InterPro" id="IPR039935">
    <property type="entry name" value="YML079W-like"/>
</dbReference>
<evidence type="ECO:0000313" key="2">
    <source>
        <dbReference type="EMBL" id="TDM14756.1"/>
    </source>
</evidence>
<organism evidence="2 3">
    <name type="scientific">Macrococcus bovicus</name>
    <dbReference type="NCBI Taxonomy" id="69968"/>
    <lineage>
        <taxon>Bacteria</taxon>
        <taxon>Bacillati</taxon>
        <taxon>Bacillota</taxon>
        <taxon>Bacilli</taxon>
        <taxon>Bacillales</taxon>
        <taxon>Staphylococcaceae</taxon>
        <taxon>Macrococcus</taxon>
    </lineage>
</organism>
<comment type="caution">
    <text evidence="2">The sequence shown here is derived from an EMBL/GenBank/DDBJ whole genome shotgun (WGS) entry which is preliminary data.</text>
</comment>
<name>A0A4R6C116_9STAP</name>
<dbReference type="OrthoDB" id="9798288at2"/>
<dbReference type="PANTHER" id="PTHR33387">
    <property type="entry name" value="RMLC-LIKE JELLY ROLL FOLD PROTEIN"/>
    <property type="match status" value="1"/>
</dbReference>
<dbReference type="InterPro" id="IPR009327">
    <property type="entry name" value="Cupin_DUF985"/>
</dbReference>
<feature type="domain" description="DUF985" evidence="1">
    <location>
        <begin position="2"/>
        <end position="130"/>
    </location>
</feature>
<dbReference type="InterPro" id="IPR014710">
    <property type="entry name" value="RmlC-like_jellyroll"/>
</dbReference>
<keyword evidence="3" id="KW-1185">Reference proteome</keyword>
<dbReference type="Pfam" id="PF06172">
    <property type="entry name" value="Cupin_5"/>
    <property type="match status" value="1"/>
</dbReference>
<evidence type="ECO:0000259" key="1">
    <source>
        <dbReference type="Pfam" id="PF06172"/>
    </source>
</evidence>
<dbReference type="Proteomes" id="UP000294843">
    <property type="component" value="Unassembled WGS sequence"/>
</dbReference>
<dbReference type="InterPro" id="IPR011051">
    <property type="entry name" value="RmlC_Cupin_sf"/>
</dbReference>